<evidence type="ECO:0000313" key="1">
    <source>
        <dbReference type="EMBL" id="OWZ07627.1"/>
    </source>
</evidence>
<dbReference type="Proteomes" id="UP000198211">
    <property type="component" value="Unassembled WGS sequence"/>
</dbReference>
<protein>
    <recommendedName>
        <fullName evidence="3">Bzip transcription factor</fullName>
    </recommendedName>
</protein>
<gene>
    <name evidence="1" type="ORF">PHMEG_00019956</name>
</gene>
<reference evidence="2" key="1">
    <citation type="submission" date="2017-03" db="EMBL/GenBank/DDBJ databases">
        <title>Phytopthora megakarya and P. palmivora, two closely related causual agents of cacao black pod achieved similar genome size and gene model numbers by different mechanisms.</title>
        <authorList>
            <person name="Ali S."/>
            <person name="Shao J."/>
            <person name="Larry D.J."/>
            <person name="Kronmiller B."/>
            <person name="Shen D."/>
            <person name="Strem M.D."/>
            <person name="Melnick R.L."/>
            <person name="Guiltinan M.J."/>
            <person name="Tyler B.M."/>
            <person name="Meinhardt L.W."/>
            <person name="Bailey B.A."/>
        </authorList>
    </citation>
    <scope>NUCLEOTIDE SEQUENCE [LARGE SCALE GENOMIC DNA]</scope>
    <source>
        <strain evidence="2">zdho120</strain>
    </source>
</reference>
<name>A0A225VS67_9STRA</name>
<organism evidence="1 2">
    <name type="scientific">Phytophthora megakarya</name>
    <dbReference type="NCBI Taxonomy" id="4795"/>
    <lineage>
        <taxon>Eukaryota</taxon>
        <taxon>Sar</taxon>
        <taxon>Stramenopiles</taxon>
        <taxon>Oomycota</taxon>
        <taxon>Peronosporomycetes</taxon>
        <taxon>Peronosporales</taxon>
        <taxon>Peronosporaceae</taxon>
        <taxon>Phytophthora</taxon>
    </lineage>
</organism>
<evidence type="ECO:0000313" key="2">
    <source>
        <dbReference type="Proteomes" id="UP000198211"/>
    </source>
</evidence>
<proteinExistence type="predicted"/>
<sequence>MQKQVTSLYLSVNSTALGIAVEYFRLFRFGVRQDVPTSEDMLGKAEAMVQRSFLKTAMAADVTDGTVVGASALLASWKFMSQCLENVDMLPIRIENGPEGVLNATAKCNFTITEKTLSLAFPHLIGDGTADVLAEKLVGKKLTMDGTYQFKYDEQSGRITCFQVTPDIVTPLLRLLGNLEDVARMFDNAVITPECKMATSRMASCS</sequence>
<keyword evidence="2" id="KW-1185">Reference proteome</keyword>
<comment type="caution">
    <text evidence="1">The sequence shown here is derived from an EMBL/GenBank/DDBJ whole genome shotgun (WGS) entry which is preliminary data.</text>
</comment>
<dbReference type="AlphaFoldDB" id="A0A225VS67"/>
<accession>A0A225VS67</accession>
<evidence type="ECO:0008006" key="3">
    <source>
        <dbReference type="Google" id="ProtNLM"/>
    </source>
</evidence>
<dbReference type="EMBL" id="NBNE01003465">
    <property type="protein sequence ID" value="OWZ07627.1"/>
    <property type="molecule type" value="Genomic_DNA"/>
</dbReference>
<dbReference type="OrthoDB" id="126855at2759"/>